<organism evidence="2">
    <name type="scientific">uncultured prokaryote</name>
    <dbReference type="NCBI Taxonomy" id="198431"/>
    <lineage>
        <taxon>unclassified sequences</taxon>
        <taxon>environmental samples</taxon>
    </lineage>
</organism>
<proteinExistence type="predicted"/>
<dbReference type="AlphaFoldDB" id="A0A0H5Q4K9"/>
<dbReference type="EMBL" id="LN853843">
    <property type="protein sequence ID" value="CRY96793.1"/>
    <property type="molecule type" value="Genomic_DNA"/>
</dbReference>
<accession>A0A0H5Q4K9</accession>
<evidence type="ECO:0000313" key="2">
    <source>
        <dbReference type="EMBL" id="CRY96793.1"/>
    </source>
</evidence>
<evidence type="ECO:0000256" key="1">
    <source>
        <dbReference type="SAM" id="MobiDB-lite"/>
    </source>
</evidence>
<reference evidence="2" key="1">
    <citation type="submission" date="2015-06" db="EMBL/GenBank/DDBJ databases">
        <authorList>
            <person name="Joergensen T."/>
        </authorList>
    </citation>
    <scope>NUCLEOTIDE SEQUENCE</scope>
    <source>
        <strain evidence="2">RGFK1273</strain>
    </source>
</reference>
<name>A0A0H5Q4K9_9ZZZZ</name>
<protein>
    <submittedName>
        <fullName evidence="2">Uncharacterized protein</fullName>
    </submittedName>
</protein>
<feature type="region of interest" description="Disordered" evidence="1">
    <location>
        <begin position="24"/>
        <end position="43"/>
    </location>
</feature>
<reference evidence="2" key="2">
    <citation type="submission" date="2015-07" db="EMBL/GenBank/DDBJ databases">
        <title>Plasmids, circular viruses and viroids from rat gut.</title>
        <authorList>
            <person name="Jorgensen T.J."/>
            <person name="Hansen M.A."/>
            <person name="Xu Z."/>
            <person name="Tabak M.A."/>
            <person name="Sorensen S.J."/>
            <person name="Hansen L.H."/>
        </authorList>
    </citation>
    <scope>NUCLEOTIDE SEQUENCE</scope>
    <source>
        <strain evidence="2">RGFK1273</strain>
    </source>
</reference>
<sequence>MLHWGENYDEEEVKRHLFMTGDTSLSTPKSLTEGGSRFYRDTKSGGSARQTVLVEYSNNTGETKEISQYLACMWAWDAAPPFSAPITTRQRPL</sequence>